<dbReference type="OrthoDB" id="370884at2759"/>
<dbReference type="AlphaFoldDB" id="A0A317SW51"/>
<name>A0A317SW51_9PEZI</name>
<dbReference type="STRING" id="42249.A0A317SW51"/>
<organism evidence="2 3">
    <name type="scientific">Tuber magnatum</name>
    <name type="common">white Piedmont truffle</name>
    <dbReference type="NCBI Taxonomy" id="42249"/>
    <lineage>
        <taxon>Eukaryota</taxon>
        <taxon>Fungi</taxon>
        <taxon>Dikarya</taxon>
        <taxon>Ascomycota</taxon>
        <taxon>Pezizomycotina</taxon>
        <taxon>Pezizomycetes</taxon>
        <taxon>Pezizales</taxon>
        <taxon>Tuberaceae</taxon>
        <taxon>Tuber</taxon>
    </lineage>
</organism>
<dbReference type="Pfam" id="PF08766">
    <property type="entry name" value="DEK_C"/>
    <property type="match status" value="1"/>
</dbReference>
<dbReference type="InterPro" id="IPR014876">
    <property type="entry name" value="DEK_C"/>
</dbReference>
<reference evidence="2 3" key="1">
    <citation type="submission" date="2018-03" db="EMBL/GenBank/DDBJ databases">
        <title>Genomes of Pezizomycetes fungi and the evolution of truffles.</title>
        <authorList>
            <person name="Murat C."/>
            <person name="Payen T."/>
            <person name="Noel B."/>
            <person name="Kuo A."/>
            <person name="Martin F.M."/>
        </authorList>
    </citation>
    <scope>NUCLEOTIDE SEQUENCE [LARGE SCALE GENOMIC DNA]</scope>
    <source>
        <strain evidence="2">091103-1</strain>
    </source>
</reference>
<dbReference type="EMBL" id="PYWC01000013">
    <property type="protein sequence ID" value="PWW78629.1"/>
    <property type="molecule type" value="Genomic_DNA"/>
</dbReference>
<dbReference type="Gene3D" id="1.10.10.60">
    <property type="entry name" value="Homeodomain-like"/>
    <property type="match status" value="1"/>
</dbReference>
<comment type="caution">
    <text evidence="2">The sequence shown here is derived from an EMBL/GenBank/DDBJ whole genome shotgun (WGS) entry which is preliminary data.</text>
</comment>
<accession>A0A317SW51</accession>
<evidence type="ECO:0000259" key="1">
    <source>
        <dbReference type="PROSITE" id="PS51998"/>
    </source>
</evidence>
<keyword evidence="3" id="KW-1185">Reference proteome</keyword>
<feature type="domain" description="DEK-C" evidence="1">
    <location>
        <begin position="6"/>
        <end position="61"/>
    </location>
</feature>
<evidence type="ECO:0000313" key="3">
    <source>
        <dbReference type="Proteomes" id="UP000246991"/>
    </source>
</evidence>
<protein>
    <submittedName>
        <fullName evidence="2">DEK C terminal</fullName>
    </submittedName>
</protein>
<proteinExistence type="predicted"/>
<feature type="non-terminal residue" evidence="2">
    <location>
        <position position="62"/>
    </location>
</feature>
<dbReference type="PROSITE" id="PS51998">
    <property type="entry name" value="DEK_C"/>
    <property type="match status" value="1"/>
</dbReference>
<dbReference type="Proteomes" id="UP000246991">
    <property type="component" value="Unassembled WGS sequence"/>
</dbReference>
<dbReference type="SUPFAM" id="SSF109715">
    <property type="entry name" value="DEK C-terminal domain"/>
    <property type="match status" value="1"/>
</dbReference>
<sequence length="62" mass="6795">MSTIELPNDDAILAEIREILRTADLMTVTKKSIKAELERKFGMGLDAKRAYINSATEAILGG</sequence>
<gene>
    <name evidence="2" type="ORF">C7212DRAFT_308866</name>
</gene>
<evidence type="ECO:0000313" key="2">
    <source>
        <dbReference type="EMBL" id="PWW78629.1"/>
    </source>
</evidence>
<dbReference type="FunFam" id="1.10.10.60:FF:000337">
    <property type="entry name" value="Chitin synthase 8"/>
    <property type="match status" value="1"/>
</dbReference>